<comment type="caution">
    <text evidence="2">The sequence shown here is derived from an EMBL/GenBank/DDBJ whole genome shotgun (WGS) entry which is preliminary data.</text>
</comment>
<name>A0A9D3A1J4_9ACTN</name>
<keyword evidence="1" id="KW-0472">Membrane</keyword>
<reference evidence="2" key="1">
    <citation type="journal article" date="2021" name="PeerJ">
        <title>Extensive microbial diversity within the chicken gut microbiome revealed by metagenomics and culture.</title>
        <authorList>
            <person name="Gilroy R."/>
            <person name="Ravi A."/>
            <person name="Getino M."/>
            <person name="Pursley I."/>
            <person name="Horton D.L."/>
            <person name="Alikhan N.F."/>
            <person name="Baker D."/>
            <person name="Gharbi K."/>
            <person name="Hall N."/>
            <person name="Watson M."/>
            <person name="Adriaenssens E.M."/>
            <person name="Foster-Nyarko E."/>
            <person name="Jarju S."/>
            <person name="Secka A."/>
            <person name="Antonio M."/>
            <person name="Oren A."/>
            <person name="Chaudhuri R.R."/>
            <person name="La Ragione R."/>
            <person name="Hildebrand F."/>
            <person name="Pallen M.J."/>
        </authorList>
    </citation>
    <scope>NUCLEOTIDE SEQUENCE</scope>
    <source>
        <strain evidence="2">ChiGjej6B6-11269</strain>
    </source>
</reference>
<keyword evidence="1" id="KW-1133">Transmembrane helix</keyword>
<feature type="transmembrane region" description="Helical" evidence="1">
    <location>
        <begin position="169"/>
        <end position="187"/>
    </location>
</feature>
<evidence type="ECO:0000313" key="2">
    <source>
        <dbReference type="EMBL" id="HJF65520.1"/>
    </source>
</evidence>
<dbReference type="Proteomes" id="UP000786989">
    <property type="component" value="Unassembled WGS sequence"/>
</dbReference>
<evidence type="ECO:0000313" key="3">
    <source>
        <dbReference type="Proteomes" id="UP000786989"/>
    </source>
</evidence>
<feature type="transmembrane region" description="Helical" evidence="1">
    <location>
        <begin position="62"/>
        <end position="81"/>
    </location>
</feature>
<feature type="transmembrane region" description="Helical" evidence="1">
    <location>
        <begin position="93"/>
        <end position="113"/>
    </location>
</feature>
<keyword evidence="1" id="KW-0812">Transmembrane</keyword>
<feature type="transmembrane region" description="Helical" evidence="1">
    <location>
        <begin position="125"/>
        <end position="148"/>
    </location>
</feature>
<accession>A0A9D3A1J4</accession>
<dbReference type="PANTHER" id="PTHR40078">
    <property type="entry name" value="INTEGRAL MEMBRANE PROTEIN-RELATED"/>
    <property type="match status" value="1"/>
</dbReference>
<evidence type="ECO:0000256" key="1">
    <source>
        <dbReference type="SAM" id="Phobius"/>
    </source>
</evidence>
<feature type="transmembrane region" description="Helical" evidence="1">
    <location>
        <begin position="193"/>
        <end position="211"/>
    </location>
</feature>
<proteinExistence type="predicted"/>
<dbReference type="InterPro" id="IPR038750">
    <property type="entry name" value="YczE/YyaS-like"/>
</dbReference>
<dbReference type="Pfam" id="PF19700">
    <property type="entry name" value="DUF6198"/>
    <property type="match status" value="1"/>
</dbReference>
<organism evidence="2 3">
    <name type="scientific">Slackia equolifaciens</name>
    <dbReference type="NCBI Taxonomy" id="498718"/>
    <lineage>
        <taxon>Bacteria</taxon>
        <taxon>Bacillati</taxon>
        <taxon>Actinomycetota</taxon>
        <taxon>Coriobacteriia</taxon>
        <taxon>Eggerthellales</taxon>
        <taxon>Eggerthellaceae</taxon>
        <taxon>Slackia</taxon>
    </lineage>
</organism>
<dbReference type="PANTHER" id="PTHR40078:SF1">
    <property type="entry name" value="INTEGRAL MEMBRANE PROTEIN"/>
    <property type="match status" value="1"/>
</dbReference>
<protein>
    <submittedName>
        <fullName evidence="2">DUF6198 family protein</fullName>
    </submittedName>
</protein>
<reference evidence="2" key="2">
    <citation type="submission" date="2021-09" db="EMBL/GenBank/DDBJ databases">
        <authorList>
            <person name="Gilroy R."/>
        </authorList>
    </citation>
    <scope>NUCLEOTIDE SEQUENCE</scope>
    <source>
        <strain evidence="2">ChiGjej6B6-11269</strain>
    </source>
</reference>
<dbReference type="EMBL" id="DYWI01000098">
    <property type="protein sequence ID" value="HJF65520.1"/>
    <property type="molecule type" value="Genomic_DNA"/>
</dbReference>
<dbReference type="AlphaFoldDB" id="A0A9D3A1J4"/>
<feature type="transmembrane region" description="Helical" evidence="1">
    <location>
        <begin position="20"/>
        <end position="42"/>
    </location>
</feature>
<sequence length="256" mass="27873">MEERMKKLKSARIRMLVERWAWFVVGVFINSFGIALITKAALGTSPISSVAYVLSLEFPFTLGMFTFVMNMLFILIQPLLLRGDFKAFQWLQILVNVAFSAFIDVGMALLAWFTPVSIFEQAAALLLGCTVLGFGVSIEVAPNVLLVPGEGAVRAISIFTHKRFGSCKVAFDSTLAAIAIVLSFAFFGYLNGIGIGTLVSAVLVGNVVNFCNKHVPLTGHIVNLRIKCERIDSILRKTGARKASDTESCEAVGERA</sequence>
<gene>
    <name evidence="2" type="ORF">K8U77_05320</name>
</gene>